<proteinExistence type="predicted"/>
<dbReference type="InterPro" id="IPR029063">
    <property type="entry name" value="SAM-dependent_MTases_sf"/>
</dbReference>
<dbReference type="SUPFAM" id="SSF53335">
    <property type="entry name" value="S-adenosyl-L-methionine-dependent methyltransferases"/>
    <property type="match status" value="1"/>
</dbReference>
<dbReference type="Gene3D" id="3.40.50.150">
    <property type="entry name" value="Vaccinia Virus protein VP39"/>
    <property type="match status" value="1"/>
</dbReference>
<feature type="compositionally biased region" description="Polar residues" evidence="1">
    <location>
        <begin position="1"/>
        <end position="13"/>
    </location>
</feature>
<protein>
    <submittedName>
        <fullName evidence="2">Uncharacterized protein</fullName>
    </submittedName>
</protein>
<dbReference type="Proteomes" id="UP001433268">
    <property type="component" value="Unassembled WGS sequence"/>
</dbReference>
<feature type="compositionally biased region" description="Low complexity" evidence="1">
    <location>
        <begin position="44"/>
        <end position="63"/>
    </location>
</feature>
<reference evidence="2 3" key="1">
    <citation type="submission" date="2023-01" db="EMBL/GenBank/DDBJ databases">
        <title>Analysis of 21 Apiospora genomes using comparative genomics revels a genus with tremendous synthesis potential of carbohydrate active enzymes and secondary metabolites.</title>
        <authorList>
            <person name="Sorensen T."/>
        </authorList>
    </citation>
    <scope>NUCLEOTIDE SEQUENCE [LARGE SCALE GENOMIC DNA]</scope>
    <source>
        <strain evidence="2 3">CBS 114990</strain>
    </source>
</reference>
<sequence>MGSSSNASTSTDPLFTKELPPPPESESSGSLATTPLADHQGHPAHVASSAHAGADADAADGAVITGAESFWPSVDTDDSDTPPDVAPGSPRSSKESFTLHPFEIQQWSWTWVRRLGYGLWSVLGVDLEPIPPQSEVPNCQFQVMNITDAWKFQLQFDFVHLRMLGELPPLSAIDSLYEHLAPGGWAEFTEWVQVLQCPNHSVEGSAFERWDRAYRRGKLQIRETGHVSVPLQRHVEEGRVPTSSRRKYAVPLNAWPNSKSLQRIGSMTATNYLSVIEILSRDLFVHVLGWTAQESDALISQVRTDLQEPNIHSFYTLYIRFSIPFPYQETLADRYKSLTVYAQKPRG</sequence>
<feature type="region of interest" description="Disordered" evidence="1">
    <location>
        <begin position="1"/>
        <end position="95"/>
    </location>
</feature>
<evidence type="ECO:0000313" key="3">
    <source>
        <dbReference type="Proteomes" id="UP001433268"/>
    </source>
</evidence>
<keyword evidence="3" id="KW-1185">Reference proteome</keyword>
<evidence type="ECO:0000313" key="2">
    <source>
        <dbReference type="EMBL" id="KAK8091419.1"/>
    </source>
</evidence>
<comment type="caution">
    <text evidence="2">The sequence shown here is derived from an EMBL/GenBank/DDBJ whole genome shotgun (WGS) entry which is preliminary data.</text>
</comment>
<organism evidence="2 3">
    <name type="scientific">Apiospora hydei</name>
    <dbReference type="NCBI Taxonomy" id="1337664"/>
    <lineage>
        <taxon>Eukaryota</taxon>
        <taxon>Fungi</taxon>
        <taxon>Dikarya</taxon>
        <taxon>Ascomycota</taxon>
        <taxon>Pezizomycotina</taxon>
        <taxon>Sordariomycetes</taxon>
        <taxon>Xylariomycetidae</taxon>
        <taxon>Amphisphaeriales</taxon>
        <taxon>Apiosporaceae</taxon>
        <taxon>Apiospora</taxon>
    </lineage>
</organism>
<dbReference type="RefSeq" id="XP_066673391.1">
    <property type="nucleotide sequence ID" value="XM_066806095.1"/>
</dbReference>
<accession>A0ABR1X7G1</accession>
<evidence type="ECO:0000256" key="1">
    <source>
        <dbReference type="SAM" id="MobiDB-lite"/>
    </source>
</evidence>
<name>A0ABR1X7G1_9PEZI</name>
<dbReference type="GeneID" id="92039155"/>
<gene>
    <name evidence="2" type="ORF">PG997_001780</name>
</gene>
<dbReference type="EMBL" id="JAQQWN010000003">
    <property type="protein sequence ID" value="KAK8091419.1"/>
    <property type="molecule type" value="Genomic_DNA"/>
</dbReference>
<dbReference type="Pfam" id="PF13489">
    <property type="entry name" value="Methyltransf_23"/>
    <property type="match status" value="1"/>
</dbReference>